<dbReference type="Proteomes" id="UP000061348">
    <property type="component" value="Unassembled WGS sequence"/>
</dbReference>
<evidence type="ECO:0000313" key="2">
    <source>
        <dbReference type="Proteomes" id="UP000061348"/>
    </source>
</evidence>
<reference evidence="1 2" key="1">
    <citation type="submission" date="2015-05" db="EMBL/GenBank/DDBJ databases">
        <title>A genomic and transcriptomic approach to investigate the blue pigment phenotype in Pseudomonas fluorescens.</title>
        <authorList>
            <person name="Andreani N.A."/>
            <person name="Cardazzo B."/>
        </authorList>
    </citation>
    <scope>NUCLEOTIDE SEQUENCE [LARGE SCALE GENOMIC DNA]</scope>
    <source>
        <strain evidence="1 2">Ps_22</strain>
    </source>
</reference>
<evidence type="ECO:0000313" key="1">
    <source>
        <dbReference type="EMBL" id="KWV85264.1"/>
    </source>
</evidence>
<organism evidence="1 2">
    <name type="scientific">Pseudomonas fluorescens</name>
    <dbReference type="NCBI Taxonomy" id="294"/>
    <lineage>
        <taxon>Bacteria</taxon>
        <taxon>Pseudomonadati</taxon>
        <taxon>Pseudomonadota</taxon>
        <taxon>Gammaproteobacteria</taxon>
        <taxon>Pseudomonadales</taxon>
        <taxon>Pseudomonadaceae</taxon>
        <taxon>Pseudomonas</taxon>
    </lineage>
</organism>
<name>A0A109LD34_PSEFL</name>
<dbReference type="EMBL" id="LCYA01000138">
    <property type="protein sequence ID" value="KWV85264.1"/>
    <property type="molecule type" value="Genomic_DNA"/>
</dbReference>
<protein>
    <submittedName>
        <fullName evidence="1">Uncharacterized protein</fullName>
    </submittedName>
</protein>
<proteinExistence type="predicted"/>
<accession>A0A109LD34</accession>
<comment type="caution">
    <text evidence="1">The sequence shown here is derived from an EMBL/GenBank/DDBJ whole genome shotgun (WGS) entry which is preliminary data.</text>
</comment>
<dbReference type="AlphaFoldDB" id="A0A109LD34"/>
<sequence length="166" mass="17774">MVEAHHAANHRAAVFVFGQPVHRAALMAWGEAFRVDRQHPAALVQVVDRLPVGLALHPANTKAAKYPGGRAVVGEPQAQGVGRVEEQLLRVNAQDLLGRCHVQRDIALARLLVEQFLGQACRVGKGVPDQQTAPAAMHGNRVGGQCAAVFGQARLQALVGRRLALE</sequence>
<dbReference type="PATRIC" id="fig|294.194.peg.5780"/>
<gene>
    <name evidence="1" type="ORF">PFLmoz3_05208</name>
</gene>